<dbReference type="InterPro" id="IPR016181">
    <property type="entry name" value="Acyl_CoA_acyltransferase"/>
</dbReference>
<dbReference type="RefSeq" id="WP_208306158.1">
    <property type="nucleotide sequence ID" value="NZ_JAGETX010000001.1"/>
</dbReference>
<keyword evidence="2" id="KW-1185">Reference proteome</keyword>
<protein>
    <recommendedName>
        <fullName evidence="3">GNAT family N-acetyltransferase</fullName>
    </recommendedName>
</protein>
<dbReference type="EMBL" id="JAGETX010000001">
    <property type="protein sequence ID" value="MBO3269418.1"/>
    <property type="molecule type" value="Genomic_DNA"/>
</dbReference>
<reference evidence="1 2" key="1">
    <citation type="submission" date="2021-03" db="EMBL/GenBank/DDBJ databases">
        <authorList>
            <person name="Kim M.K."/>
        </authorList>
    </citation>
    <scope>NUCLEOTIDE SEQUENCE [LARGE SCALE GENOMIC DNA]</scope>
    <source>
        <strain evidence="1 2">BT507</strain>
    </source>
</reference>
<gene>
    <name evidence="1" type="ORF">J4D97_02065</name>
</gene>
<dbReference type="Proteomes" id="UP000670527">
    <property type="component" value="Unassembled WGS sequence"/>
</dbReference>
<accession>A0ABS3T6Z3</accession>
<comment type="caution">
    <text evidence="1">The sequence shown here is derived from an EMBL/GenBank/DDBJ whole genome shotgun (WGS) entry which is preliminary data.</text>
</comment>
<sequence length="332" mass="37141">MLPTSTPLFSSDDRYRVRCAVPPATDATLPLAYEPYLYLRPAYVALQHAPGETLFFYLEDHQQGQTVGQWPLTVVEHQAYSPWQAPFGGMQVAPGVLVATMRAFATAVHQTLVTNGVARVHLRAYPTSYDEAASNVLLPVFEELGYRITLTETSYTLPLAQSFEGGLHPSARRRLRKCHRHGLRVEQETPLFLPLAYAFMQQCRQEKNQRMSLSLERLQALFRAFPNDYFLFSVRDAAGVWAAMTVLTRVSDEVLHCIPPASPLSWNTFSPAILLTQGLHAFGQASGYRLLDLGTSTLPDGPSESLHTFKRRLGGVASSRLTLEWRDSEMAK</sequence>
<proteinExistence type="predicted"/>
<dbReference type="SUPFAM" id="SSF55729">
    <property type="entry name" value="Acyl-CoA N-acyltransferases (Nat)"/>
    <property type="match status" value="1"/>
</dbReference>
<name>A0ABS3T6Z3_9BACT</name>
<organism evidence="1 2">
    <name type="scientific">Hymenobacter defluvii</name>
    <dbReference type="NCBI Taxonomy" id="2054411"/>
    <lineage>
        <taxon>Bacteria</taxon>
        <taxon>Pseudomonadati</taxon>
        <taxon>Bacteroidota</taxon>
        <taxon>Cytophagia</taxon>
        <taxon>Cytophagales</taxon>
        <taxon>Hymenobacteraceae</taxon>
        <taxon>Hymenobacter</taxon>
    </lineage>
</organism>
<evidence type="ECO:0000313" key="2">
    <source>
        <dbReference type="Proteomes" id="UP000670527"/>
    </source>
</evidence>
<dbReference type="Gene3D" id="3.40.630.30">
    <property type="match status" value="1"/>
</dbReference>
<evidence type="ECO:0008006" key="3">
    <source>
        <dbReference type="Google" id="ProtNLM"/>
    </source>
</evidence>
<evidence type="ECO:0000313" key="1">
    <source>
        <dbReference type="EMBL" id="MBO3269418.1"/>
    </source>
</evidence>